<feature type="compositionally biased region" description="Acidic residues" evidence="4">
    <location>
        <begin position="510"/>
        <end position="519"/>
    </location>
</feature>
<dbReference type="InterPro" id="IPR043129">
    <property type="entry name" value="ATPase_NBD"/>
</dbReference>
<proteinExistence type="inferred from homology"/>
<dbReference type="SUPFAM" id="SSF53067">
    <property type="entry name" value="Actin-like ATPase domain"/>
    <property type="match status" value="2"/>
</dbReference>
<feature type="region of interest" description="Disordered" evidence="4">
    <location>
        <begin position="687"/>
        <end position="708"/>
    </location>
</feature>
<dbReference type="InterPro" id="IPR024752">
    <property type="entry name" value="Myb/SANT-like_dom"/>
</dbReference>
<feature type="region of interest" description="Disordered" evidence="4">
    <location>
        <begin position="493"/>
        <end position="534"/>
    </location>
</feature>
<dbReference type="InterPro" id="IPR018485">
    <property type="entry name" value="FGGY_C"/>
</dbReference>
<evidence type="ECO:0000259" key="7">
    <source>
        <dbReference type="Pfam" id="PF12776"/>
    </source>
</evidence>
<keyword evidence="2" id="KW-0808">Transferase</keyword>
<organism evidence="8 9">
    <name type="scientific">Brassica napus</name>
    <name type="common">Rape</name>
    <dbReference type="NCBI Taxonomy" id="3708"/>
    <lineage>
        <taxon>Eukaryota</taxon>
        <taxon>Viridiplantae</taxon>
        <taxon>Streptophyta</taxon>
        <taxon>Embryophyta</taxon>
        <taxon>Tracheophyta</taxon>
        <taxon>Spermatophyta</taxon>
        <taxon>Magnoliopsida</taxon>
        <taxon>eudicotyledons</taxon>
        <taxon>Gunneridae</taxon>
        <taxon>Pentapetalae</taxon>
        <taxon>rosids</taxon>
        <taxon>malvids</taxon>
        <taxon>Brassicales</taxon>
        <taxon>Brassicaceae</taxon>
        <taxon>Brassiceae</taxon>
        <taxon>Brassica</taxon>
    </lineage>
</organism>
<reference evidence="8 9" key="1">
    <citation type="submission" date="2021-05" db="EMBL/GenBank/DDBJ databases">
        <title>Genome Assembly of Synthetic Allotetraploid Brassica napus Reveals Homoeologous Exchanges between Subgenomes.</title>
        <authorList>
            <person name="Davis J.T."/>
        </authorList>
    </citation>
    <scope>NUCLEOTIDE SEQUENCE [LARGE SCALE GENOMIC DNA]</scope>
    <source>
        <strain evidence="9">cv. Da-Ae</strain>
        <tissue evidence="8">Seedling</tissue>
    </source>
</reference>
<dbReference type="EMBL" id="JAGKQM010000006">
    <property type="protein sequence ID" value="KAH0922364.1"/>
    <property type="molecule type" value="Genomic_DNA"/>
</dbReference>
<keyword evidence="3" id="KW-0418">Kinase</keyword>
<feature type="compositionally biased region" description="Low complexity" evidence="4">
    <location>
        <begin position="326"/>
        <end position="344"/>
    </location>
</feature>
<evidence type="ECO:0000256" key="1">
    <source>
        <dbReference type="ARBA" id="ARBA00009156"/>
    </source>
</evidence>
<dbReference type="CDD" id="cd07776">
    <property type="entry name" value="ASKHA_NBD_FGGY_SpXK-like"/>
    <property type="match status" value="1"/>
</dbReference>
<evidence type="ECO:0000313" key="9">
    <source>
        <dbReference type="Proteomes" id="UP000824890"/>
    </source>
</evidence>
<keyword evidence="9" id="KW-1185">Reference proteome</keyword>
<protein>
    <recommendedName>
        <fullName evidence="10">Xylulose kinase</fullName>
    </recommendedName>
</protein>
<accession>A0ABQ8CZ51</accession>
<evidence type="ECO:0000259" key="5">
    <source>
        <dbReference type="Pfam" id="PF00370"/>
    </source>
</evidence>
<comment type="similarity">
    <text evidence="1">Belongs to the FGGY kinase family.</text>
</comment>
<feature type="domain" description="Carbohydrate kinase FGGY C-terminal" evidence="6">
    <location>
        <begin position="1024"/>
        <end position="1227"/>
    </location>
</feature>
<dbReference type="Pfam" id="PF02782">
    <property type="entry name" value="FGGY_C"/>
    <property type="match status" value="1"/>
</dbReference>
<name>A0ABQ8CZ51_BRANA</name>
<dbReference type="InterPro" id="IPR018484">
    <property type="entry name" value="FGGY_N"/>
</dbReference>
<evidence type="ECO:0000259" key="6">
    <source>
        <dbReference type="Pfam" id="PF02782"/>
    </source>
</evidence>
<feature type="domain" description="Myb/SANT-like" evidence="7">
    <location>
        <begin position="32"/>
        <end position="114"/>
    </location>
</feature>
<evidence type="ECO:0000256" key="4">
    <source>
        <dbReference type="SAM" id="MobiDB-lite"/>
    </source>
</evidence>
<feature type="domain" description="Carbohydrate kinase FGGY N-terminal" evidence="5">
    <location>
        <begin position="864"/>
        <end position="1013"/>
    </location>
</feature>
<feature type="domain" description="Myb/SANT-like" evidence="7">
    <location>
        <begin position="363"/>
        <end position="456"/>
    </location>
</feature>
<evidence type="ECO:0000256" key="3">
    <source>
        <dbReference type="ARBA" id="ARBA00022777"/>
    </source>
</evidence>
<dbReference type="Proteomes" id="UP000824890">
    <property type="component" value="Unassembled WGS sequence"/>
</dbReference>
<gene>
    <name evidence="8" type="ORF">HID58_022382</name>
</gene>
<dbReference type="Pfam" id="PF12776">
    <property type="entry name" value="Myb_DNA-bind_3"/>
    <property type="match status" value="2"/>
</dbReference>
<feature type="compositionally biased region" description="Basic and acidic residues" evidence="4">
    <location>
        <begin position="497"/>
        <end position="509"/>
    </location>
</feature>
<feature type="compositionally biased region" description="Polar residues" evidence="4">
    <location>
        <begin position="564"/>
        <end position="578"/>
    </location>
</feature>
<evidence type="ECO:0000256" key="2">
    <source>
        <dbReference type="ARBA" id="ARBA00022679"/>
    </source>
</evidence>
<dbReference type="InterPro" id="IPR042024">
    <property type="entry name" value="D-XK_euk"/>
</dbReference>
<dbReference type="Gene3D" id="3.30.420.40">
    <property type="match status" value="2"/>
</dbReference>
<comment type="caution">
    <text evidence="8">The sequence shown here is derived from an EMBL/GenBank/DDBJ whole genome shotgun (WGS) entry which is preliminary data.</text>
</comment>
<dbReference type="PANTHER" id="PTHR10196:SF57">
    <property type="entry name" value="XYLULOSE KINASE"/>
    <property type="match status" value="1"/>
</dbReference>
<dbReference type="Pfam" id="PF00370">
    <property type="entry name" value="FGGY_N"/>
    <property type="match status" value="1"/>
</dbReference>
<dbReference type="PANTHER" id="PTHR10196">
    <property type="entry name" value="SUGAR KINASE"/>
    <property type="match status" value="1"/>
</dbReference>
<feature type="region of interest" description="Disordered" evidence="4">
    <location>
        <begin position="555"/>
        <end position="599"/>
    </location>
</feature>
<sequence>MSEIRHGNINPLGQRISNVHTETSSRNASRLKWTYEQEKTLIELYDQEISMNNYTLKDPVVLAREHMVDNFNRAFNLNINYAFFKNKFDDFKKAYKKWKFLMTSTRITWEARESECKITRSFKRQPPPFWDVMVRCFVLHNEDDLFDFSENDGDDIPQHNVPQTHEMKKYIVLTSMPIHFLHMNILKIQLGFLLEEVRNVQDLEVVQKELEDVAVLLKRLLETQELMLEVLQEVIKEDNHSRLQYKTPLMDIKNFNDKLCSSAFDKMIMMTSKKQNKYFLLWNFPNSLNFTGLALTHLKNWFFGKILEKTIFKTRVHHRLHSNGMSSNRQRNTNSRRPTNSNQTAEDSTPPAEATLRNKDKYKWSYIQEKTLIQLFDEAVALDDYTLKNPSAIGREYMVDKFNRAFNMNITYNFFKNKLDEFKKSYKRWKTLMSFTGISVDPDTSMIYASEAWWKEREVGCKLTKSLNRKPPIFWEVMVRCFALHDVQSQSQHSARQRREELINTRLVDEEVDDGSDTDSGDRPQTQPQEMEEEEVYRVIVDDGTHHLNEDTNETVRRCHQRGRQNVQSSARRGTTSHRLGETSRVPLRGGSRGNRRRQSFETTIQDTIAGYTEFQRQSLQQLRPGAFDQENYDEWKKAEEIFLALSIPKGRFYWTCLNTLKELVFWRKYFLDIAGSIDEDNQQWGTPPTAQQWGTPPFSQQWGTPPNAQQWGTPPSTWIGSTTTMADLSLPSDSLFLGFDSSTQSLKATVLDSSLNIVTTELVHFDTELPHYKTKDGVYRDPTVNGRIVSPTLMWVEALDLILHKLSAANFDFKKVIAVSGSGQQHGSVYWRNGSSQILKSLDPNSSLKDQLQKAFSFEESPIWMDSSTTVQCREIESAVGGGMVLSEITGSRAYERYTGPQIRKLFTTEADLYASTERISLVSSFMASLLIGDYASIDETDGAGMNLMDIKKRCWSKDALQATATGLAEKLGKLAPAYATAGSISQYFVHRYGFEKNCVVVQWSGDNPNSLAGLTLSTPGDLAISLGTSDTARLLIPVFGITKEHQPSLEGHVFPNPVDPESYMVMLVYKNASLTREEIRDRCAEGSWDVFNKYLEQTQPLNERKLGFYYTENEILPPLPVGSHRYILDNFSGESLEGVKEREVKDFDPPSEVRALIEGQFLSKRAHAERFGMPSPPIRIIATGGASANDNILSLISSIFGCDVYTVQRPDSASLGAALRAAHGWLCNKKGTFVPISCLYEGKLEKTSLNCKLKVKAGDANVASTYGLLMKKRMEIEKKLVEKLGHF</sequence>
<evidence type="ECO:0000313" key="8">
    <source>
        <dbReference type="EMBL" id="KAH0922364.1"/>
    </source>
</evidence>
<evidence type="ECO:0008006" key="10">
    <source>
        <dbReference type="Google" id="ProtNLM"/>
    </source>
</evidence>
<feature type="region of interest" description="Disordered" evidence="4">
    <location>
        <begin position="322"/>
        <end position="353"/>
    </location>
</feature>